<evidence type="ECO:0000256" key="1">
    <source>
        <dbReference type="PROSITE-ProRule" id="PRU00409"/>
    </source>
</evidence>
<dbReference type="GO" id="GO:0046872">
    <property type="term" value="F:metal ion binding"/>
    <property type="evidence" value="ECO:0007669"/>
    <property type="project" value="InterPro"/>
</dbReference>
<evidence type="ECO:0000313" key="3">
    <source>
        <dbReference type="EMBL" id="RMD77615.1"/>
    </source>
</evidence>
<dbReference type="InterPro" id="IPR003806">
    <property type="entry name" value="ATP-grasp_PylC-type"/>
</dbReference>
<dbReference type="EMBL" id="RFKV01000017">
    <property type="protein sequence ID" value="RMD77615.1"/>
    <property type="molecule type" value="Genomic_DNA"/>
</dbReference>
<protein>
    <submittedName>
        <fullName evidence="3">ATP-grasp domain-containing protein</fullName>
    </submittedName>
</protein>
<feature type="domain" description="ATP-grasp" evidence="2">
    <location>
        <begin position="133"/>
        <end position="334"/>
    </location>
</feature>
<reference evidence="3 4" key="1">
    <citation type="submission" date="2018-10" db="EMBL/GenBank/DDBJ databases">
        <title>Thermophilic Lithotrophy and Phototrophy in an Intertidal, Iron-rich, Geothermal Spring.</title>
        <authorList>
            <person name="Ward L.M."/>
            <person name="Idei A."/>
            <person name="Nakagawa M."/>
            <person name="Ueno Y."/>
            <person name="Fischer W."/>
            <person name="Mcglynn S.E."/>
        </authorList>
    </citation>
    <scope>NUCLEOTIDE SEQUENCE [LARGE SCALE GENOMIC DNA]</scope>
    <source>
        <strain evidence="3">J137</strain>
    </source>
</reference>
<sequence length="482" mass="55096">MKLDVARDFLIAKCNEHLKQKPIIYISTDLERGMGLTEILDYHYSLSAKKSIYDHVCKNNLRTDSTSSYESTFDLIKSHDFNKICQTFKNNFYLRFFQISKEEEDFLKKNDIKYLNNNFSLCMIFEDKVNFSKLLKQNSKIKHPDNIVVDLSEGIELCEQLIVEKFGLNKLLSFQKNSSYSGKGTLFGFASDFLKITQSLGSQFVKVSEYINGITFTINGCIYKSKTFVGAPQVQITGIPKISPSESACIGNDFSAAKEILSSNYHLSKKLFKTVLDVGSLMKKMNFRGLFGVDLILFDDEFYVIEVNARQTANITFESQLEISQGVIPLELISICEWLEIDVGIVQDELYFLDGSQLLIKANEDDTIVKSKIKPGKYKMRGDRIAYEYSLKKLDYQDSIDVIYIDEDRDVIFKWESECMNISALNGLGVLITSSDKNTRVNGFEEMAKIQVKNNLVDICGQKIRLKDWVFKLAKSITEILT</sequence>
<proteinExistence type="predicted"/>
<evidence type="ECO:0000313" key="4">
    <source>
        <dbReference type="Proteomes" id="UP000269410"/>
    </source>
</evidence>
<dbReference type="SUPFAM" id="SSF56059">
    <property type="entry name" value="Glutathione synthetase ATP-binding domain-like"/>
    <property type="match status" value="1"/>
</dbReference>
<name>A0A3M0Z3S0_9BACT</name>
<dbReference type="PROSITE" id="PS50975">
    <property type="entry name" value="ATP_GRASP"/>
    <property type="match status" value="1"/>
</dbReference>
<evidence type="ECO:0000259" key="2">
    <source>
        <dbReference type="PROSITE" id="PS50975"/>
    </source>
</evidence>
<dbReference type="Gene3D" id="3.30.470.20">
    <property type="entry name" value="ATP-grasp fold, B domain"/>
    <property type="match status" value="1"/>
</dbReference>
<keyword evidence="1" id="KW-0547">Nucleotide-binding</keyword>
<dbReference type="Proteomes" id="UP000269410">
    <property type="component" value="Unassembled WGS sequence"/>
</dbReference>
<keyword evidence="1" id="KW-0067">ATP-binding</keyword>
<accession>A0A3M0Z3S0</accession>
<dbReference type="GO" id="GO:0005524">
    <property type="term" value="F:ATP binding"/>
    <property type="evidence" value="ECO:0007669"/>
    <property type="project" value="UniProtKB-UniRule"/>
</dbReference>
<organism evidence="3 4">
    <name type="scientific">Candidatus Dojkabacteria bacterium</name>
    <dbReference type="NCBI Taxonomy" id="2099670"/>
    <lineage>
        <taxon>Bacteria</taxon>
        <taxon>Candidatus Dojkabacteria</taxon>
    </lineage>
</organism>
<dbReference type="AlphaFoldDB" id="A0A3M0Z3S0"/>
<comment type="caution">
    <text evidence="3">The sequence shown here is derived from an EMBL/GenBank/DDBJ whole genome shotgun (WGS) entry which is preliminary data.</text>
</comment>
<dbReference type="InterPro" id="IPR011761">
    <property type="entry name" value="ATP-grasp"/>
</dbReference>
<dbReference type="Pfam" id="PF02655">
    <property type="entry name" value="ATP-grasp_3"/>
    <property type="match status" value="1"/>
</dbReference>
<gene>
    <name evidence="3" type="ORF">D6810_00510</name>
</gene>